<name>A0A7S7NQR4_PALFE</name>
<feature type="signal peptide" evidence="11">
    <location>
        <begin position="1"/>
        <end position="27"/>
    </location>
</feature>
<dbReference type="EMBL" id="CP063849">
    <property type="protein sequence ID" value="QOY87979.1"/>
    <property type="molecule type" value="Genomic_DNA"/>
</dbReference>
<evidence type="ECO:0000256" key="3">
    <source>
        <dbReference type="ARBA" id="ARBA00001954"/>
    </source>
</evidence>
<evidence type="ECO:0000313" key="13">
    <source>
        <dbReference type="Proteomes" id="UP000593892"/>
    </source>
</evidence>
<dbReference type="SUPFAM" id="SSF51658">
    <property type="entry name" value="Xylose isomerase-like"/>
    <property type="match status" value="1"/>
</dbReference>
<comment type="cofactor">
    <cofactor evidence="3">
        <name>Fe(2+)</name>
        <dbReference type="ChEBI" id="CHEBI:29033"/>
    </cofactor>
</comment>
<dbReference type="Proteomes" id="UP000593892">
    <property type="component" value="Chromosome"/>
</dbReference>
<keyword evidence="10" id="KW-0456">Lyase</keyword>
<sequence>MARITRRTYVKAPLAAFALSAAEAAPAGRTTGQGGIQFSEILNPGEVSRMRLARQIGINHAIVNVNSTLAKVPRTEYVQALTKIKEEFTAAGLKIAGVESHPVPAEKIKLGLPGRDEELENYQAAIAALAQVGVPMVCYNFMAGLGWYRTRVDLKERGGALTSEFNNADAKKLGLTKFGEVTEAQMWSNIEYFQKAVIPVAEKHNILMALHPDDPPLSPLRGLARIVISAKNYRRIMNIVPSPVNGITYCQANFVAMGEDVYSLAQEWLKEKKIFFVHFRDIEGKGERFRETFHDNGPTDMARMLKIYGEGGFNGPMRPDHAPTLEGEENDRPGYAMGGKVFAIGYMRGILDAYKLPHS</sequence>
<feature type="chain" id="PRO_5032338858" description="mannonate dehydratase" evidence="11">
    <location>
        <begin position="28"/>
        <end position="359"/>
    </location>
</feature>
<keyword evidence="8" id="KW-0408">Iron</keyword>
<dbReference type="GO" id="GO:0008927">
    <property type="term" value="F:mannonate dehydratase activity"/>
    <property type="evidence" value="ECO:0007669"/>
    <property type="project" value="UniProtKB-EC"/>
</dbReference>
<proteinExistence type="inferred from homology"/>
<evidence type="ECO:0000256" key="7">
    <source>
        <dbReference type="ARBA" id="ARBA00012927"/>
    </source>
</evidence>
<dbReference type="PIRSF" id="PIRSF016049">
    <property type="entry name" value="Man_dehyd"/>
    <property type="match status" value="1"/>
</dbReference>
<dbReference type="InterPro" id="IPR036237">
    <property type="entry name" value="Xyl_isomerase-like_sf"/>
</dbReference>
<dbReference type="UniPathway" id="UPA00246"/>
<keyword evidence="11" id="KW-0732">Signal</keyword>
<evidence type="ECO:0000256" key="10">
    <source>
        <dbReference type="ARBA" id="ARBA00023239"/>
    </source>
</evidence>
<dbReference type="PANTHER" id="PTHR30387:SF2">
    <property type="entry name" value="MANNONATE DEHYDRATASE"/>
    <property type="match status" value="1"/>
</dbReference>
<organism evidence="12 13">
    <name type="scientific">Paludibaculum fermentans</name>
    <dbReference type="NCBI Taxonomy" id="1473598"/>
    <lineage>
        <taxon>Bacteria</taxon>
        <taxon>Pseudomonadati</taxon>
        <taxon>Acidobacteriota</taxon>
        <taxon>Terriglobia</taxon>
        <taxon>Bryobacterales</taxon>
        <taxon>Bryobacteraceae</taxon>
        <taxon>Paludibaculum</taxon>
    </lineage>
</organism>
<evidence type="ECO:0000256" key="9">
    <source>
        <dbReference type="ARBA" id="ARBA00023211"/>
    </source>
</evidence>
<comment type="function">
    <text evidence="4">Catalyzes the dehydration of D-mannonate.</text>
</comment>
<dbReference type="Gene3D" id="3.20.20.150">
    <property type="entry name" value="Divalent-metal-dependent TIM barrel enzymes"/>
    <property type="match status" value="1"/>
</dbReference>
<dbReference type="RefSeq" id="WP_194449642.1">
    <property type="nucleotide sequence ID" value="NZ_CP063849.1"/>
</dbReference>
<dbReference type="GO" id="GO:0008198">
    <property type="term" value="F:ferrous iron binding"/>
    <property type="evidence" value="ECO:0007669"/>
    <property type="project" value="TreeGrafter"/>
</dbReference>
<evidence type="ECO:0000256" key="6">
    <source>
        <dbReference type="ARBA" id="ARBA00007389"/>
    </source>
</evidence>
<comment type="catalytic activity">
    <reaction evidence="1">
        <text>D-mannonate = 2-dehydro-3-deoxy-D-gluconate + H2O</text>
        <dbReference type="Rhea" id="RHEA:20097"/>
        <dbReference type="ChEBI" id="CHEBI:15377"/>
        <dbReference type="ChEBI" id="CHEBI:17767"/>
        <dbReference type="ChEBI" id="CHEBI:57990"/>
        <dbReference type="EC" id="4.2.1.8"/>
    </reaction>
</comment>
<reference evidence="12 13" key="1">
    <citation type="submission" date="2020-10" db="EMBL/GenBank/DDBJ databases">
        <title>Complete genome sequence of Paludibaculum fermentans P105T, a facultatively anaerobic acidobacterium capable of dissimilatory Fe(III) reduction.</title>
        <authorList>
            <person name="Dedysh S.N."/>
            <person name="Beletsky A.V."/>
            <person name="Kulichevskaya I.S."/>
            <person name="Mardanov A.V."/>
            <person name="Ravin N.V."/>
        </authorList>
    </citation>
    <scope>NUCLEOTIDE SEQUENCE [LARGE SCALE GENOMIC DNA]</scope>
    <source>
        <strain evidence="12 13">P105</strain>
    </source>
</reference>
<dbReference type="GO" id="GO:0042840">
    <property type="term" value="P:D-glucuronate catabolic process"/>
    <property type="evidence" value="ECO:0007669"/>
    <property type="project" value="TreeGrafter"/>
</dbReference>
<dbReference type="KEGG" id="pfer:IRI77_35470"/>
<dbReference type="PANTHER" id="PTHR30387">
    <property type="entry name" value="MANNONATE DEHYDRATASE"/>
    <property type="match status" value="1"/>
</dbReference>
<keyword evidence="9" id="KW-0464">Manganese</keyword>
<keyword evidence="13" id="KW-1185">Reference proteome</keyword>
<evidence type="ECO:0000313" key="12">
    <source>
        <dbReference type="EMBL" id="QOY87979.1"/>
    </source>
</evidence>
<dbReference type="AlphaFoldDB" id="A0A7S7NQR4"/>
<dbReference type="InterPro" id="IPR004628">
    <property type="entry name" value="Man_deHydtase"/>
</dbReference>
<evidence type="ECO:0000256" key="8">
    <source>
        <dbReference type="ARBA" id="ARBA00023004"/>
    </source>
</evidence>
<gene>
    <name evidence="12" type="ORF">IRI77_35470</name>
</gene>
<dbReference type="Pfam" id="PF03786">
    <property type="entry name" value="UxuA"/>
    <property type="match status" value="2"/>
</dbReference>
<evidence type="ECO:0000256" key="11">
    <source>
        <dbReference type="SAM" id="SignalP"/>
    </source>
</evidence>
<evidence type="ECO:0000256" key="5">
    <source>
        <dbReference type="ARBA" id="ARBA00004892"/>
    </source>
</evidence>
<dbReference type="GO" id="GO:0030145">
    <property type="term" value="F:manganese ion binding"/>
    <property type="evidence" value="ECO:0007669"/>
    <property type="project" value="TreeGrafter"/>
</dbReference>
<evidence type="ECO:0000256" key="4">
    <source>
        <dbReference type="ARBA" id="ARBA00002713"/>
    </source>
</evidence>
<protein>
    <recommendedName>
        <fullName evidence="7">mannonate dehydratase</fullName>
        <ecNumber evidence="7">4.2.1.8</ecNumber>
    </recommendedName>
</protein>
<dbReference type="EC" id="4.2.1.8" evidence="7"/>
<accession>A0A7S7NQR4</accession>
<comment type="pathway">
    <text evidence="5">Carbohydrate metabolism; pentose and glucuronate interconversion.</text>
</comment>
<comment type="similarity">
    <text evidence="6">Belongs to the mannonate dehydratase family.</text>
</comment>
<evidence type="ECO:0000256" key="1">
    <source>
        <dbReference type="ARBA" id="ARBA00001794"/>
    </source>
</evidence>
<comment type="cofactor">
    <cofactor evidence="2">
        <name>Mn(2+)</name>
        <dbReference type="ChEBI" id="CHEBI:29035"/>
    </cofactor>
</comment>
<evidence type="ECO:0000256" key="2">
    <source>
        <dbReference type="ARBA" id="ARBA00001936"/>
    </source>
</evidence>